<proteinExistence type="predicted"/>
<gene>
    <name evidence="2" type="ORF">FPSE_00745</name>
</gene>
<reference evidence="2 3" key="1">
    <citation type="journal article" date="2012" name="PLoS Pathog.">
        <title>Comparative pathogenomics reveals horizontally acquired novel virulence genes in fungi infecting cereal hosts.</title>
        <authorList>
            <person name="Gardiner D.M."/>
            <person name="McDonald M.C."/>
            <person name="Covarelli L."/>
            <person name="Solomon P.S."/>
            <person name="Rusu A.G."/>
            <person name="Marshall M."/>
            <person name="Kazan K."/>
            <person name="Chakraborty S."/>
            <person name="McDonald B.A."/>
            <person name="Manners J.M."/>
        </authorList>
    </citation>
    <scope>NUCLEOTIDE SEQUENCE [LARGE SCALE GENOMIC DNA]</scope>
    <source>
        <strain evidence="2 3">CS3096</strain>
    </source>
</reference>
<evidence type="ECO:0000313" key="3">
    <source>
        <dbReference type="Proteomes" id="UP000007978"/>
    </source>
</evidence>
<comment type="caution">
    <text evidence="2">The sequence shown here is derived from an EMBL/GenBank/DDBJ whole genome shotgun (WGS) entry which is preliminary data.</text>
</comment>
<evidence type="ECO:0000256" key="1">
    <source>
        <dbReference type="SAM" id="MobiDB-lite"/>
    </source>
</evidence>
<dbReference type="EMBL" id="AFNW01000014">
    <property type="protein sequence ID" value="EKJ79144.1"/>
    <property type="molecule type" value="Genomic_DNA"/>
</dbReference>
<evidence type="ECO:0000313" key="2">
    <source>
        <dbReference type="EMBL" id="EKJ79144.1"/>
    </source>
</evidence>
<sequence length="44" mass="4740">MHCPAITDQGNSSNTDKIPDAPKPGFFNRKVIKIISSPGIDVMV</sequence>
<name>K3VU74_FUSPC</name>
<dbReference type="Proteomes" id="UP000007978">
    <property type="component" value="Chromosome 1"/>
</dbReference>
<dbReference type="AlphaFoldDB" id="K3VU74"/>
<protein>
    <submittedName>
        <fullName evidence="2">Uncharacterized protein</fullName>
    </submittedName>
</protein>
<dbReference type="HOGENOM" id="CLU_3224663_0_0_1"/>
<feature type="region of interest" description="Disordered" evidence="1">
    <location>
        <begin position="1"/>
        <end position="25"/>
    </location>
</feature>
<accession>K3VU74</accession>
<dbReference type="GeneID" id="20359365"/>
<dbReference type="KEGG" id="fpu:FPSE_00745"/>
<keyword evidence="3" id="KW-1185">Reference proteome</keyword>
<organism evidence="2 3">
    <name type="scientific">Fusarium pseudograminearum (strain CS3096)</name>
    <name type="common">Wheat and barley crown-rot fungus</name>
    <dbReference type="NCBI Taxonomy" id="1028729"/>
    <lineage>
        <taxon>Eukaryota</taxon>
        <taxon>Fungi</taxon>
        <taxon>Dikarya</taxon>
        <taxon>Ascomycota</taxon>
        <taxon>Pezizomycotina</taxon>
        <taxon>Sordariomycetes</taxon>
        <taxon>Hypocreomycetidae</taxon>
        <taxon>Hypocreales</taxon>
        <taxon>Nectriaceae</taxon>
        <taxon>Fusarium</taxon>
    </lineage>
</organism>
<dbReference type="RefSeq" id="XP_009252140.1">
    <property type="nucleotide sequence ID" value="XM_009253865.1"/>
</dbReference>